<evidence type="ECO:0000259" key="6">
    <source>
        <dbReference type="SMART" id="SM00363"/>
    </source>
</evidence>
<dbReference type="FunFam" id="3.30.70.1560:FF:000001">
    <property type="entry name" value="Pseudouridine synthase"/>
    <property type="match status" value="1"/>
</dbReference>
<dbReference type="InterPro" id="IPR020103">
    <property type="entry name" value="PsdUridine_synth_cat_dom_sf"/>
</dbReference>
<evidence type="ECO:0000313" key="8">
    <source>
        <dbReference type="Proteomes" id="UP000240974"/>
    </source>
</evidence>
<comment type="caution">
    <text evidence="7">The sequence shown here is derived from an EMBL/GenBank/DDBJ whole genome shotgun (WGS) entry which is preliminary data.</text>
</comment>
<dbReference type="InterPro" id="IPR050343">
    <property type="entry name" value="RsuA_PseudoU_synthase"/>
</dbReference>
<dbReference type="NCBIfam" id="TIGR00093">
    <property type="entry name" value="pseudouridine synthase"/>
    <property type="match status" value="1"/>
</dbReference>
<dbReference type="PROSITE" id="PS01149">
    <property type="entry name" value="PSI_RSU"/>
    <property type="match status" value="1"/>
</dbReference>
<dbReference type="CDD" id="cd02870">
    <property type="entry name" value="PseudoU_synth_RsuA_like"/>
    <property type="match status" value="1"/>
</dbReference>
<dbReference type="GO" id="GO:0120159">
    <property type="term" value="F:rRNA pseudouridine synthase activity"/>
    <property type="evidence" value="ECO:0007669"/>
    <property type="project" value="UniProtKB-ARBA"/>
</dbReference>
<dbReference type="SMART" id="SM00363">
    <property type="entry name" value="S4"/>
    <property type="match status" value="1"/>
</dbReference>
<evidence type="ECO:0000313" key="7">
    <source>
        <dbReference type="EMBL" id="PST36341.1"/>
    </source>
</evidence>
<dbReference type="SUPFAM" id="SSF55174">
    <property type="entry name" value="Alpha-L RNA-binding motif"/>
    <property type="match status" value="1"/>
</dbReference>
<reference evidence="7 8" key="1">
    <citation type="journal article" date="2019" name="Int. J. Syst. Evol. Microbiol.">
        <title>Faecalibacillus intestinalis gen. nov., sp. nov. and Faecalibacillus faecis sp. nov., isolated from human faeces.</title>
        <authorList>
            <person name="Seo B."/>
            <person name="Jeon K."/>
            <person name="Baek I."/>
            <person name="Lee Y.M."/>
            <person name="Baek K."/>
            <person name="Ko G."/>
        </authorList>
    </citation>
    <scope>NUCLEOTIDE SEQUENCE [LARGE SCALE GENOMIC DNA]</scope>
    <source>
        <strain evidence="7 8">SNUG30099</strain>
    </source>
</reference>
<gene>
    <name evidence="7" type="ORF">C7U54_13155</name>
</gene>
<keyword evidence="8" id="KW-1185">Reference proteome</keyword>
<keyword evidence="3 5" id="KW-0413">Isomerase</keyword>
<dbReference type="InterPro" id="IPR018496">
    <property type="entry name" value="PsdUridine_synth_RsuA/RluB_CS"/>
</dbReference>
<dbReference type="PANTHER" id="PTHR47683:SF2">
    <property type="entry name" value="RNA-BINDING S4 DOMAIN-CONTAINING PROTEIN"/>
    <property type="match status" value="1"/>
</dbReference>
<organism evidence="7 8">
    <name type="scientific">Faecalibacillus intestinalis</name>
    <dbReference type="NCBI Taxonomy" id="1982626"/>
    <lineage>
        <taxon>Bacteria</taxon>
        <taxon>Bacillati</taxon>
        <taxon>Bacillota</taxon>
        <taxon>Erysipelotrichia</taxon>
        <taxon>Erysipelotrichales</taxon>
        <taxon>Coprobacillaceae</taxon>
        <taxon>Faecalibacillus</taxon>
    </lineage>
</organism>
<dbReference type="InterPro" id="IPR036986">
    <property type="entry name" value="S4_RNA-bd_sf"/>
</dbReference>
<dbReference type="GO" id="GO:0003723">
    <property type="term" value="F:RNA binding"/>
    <property type="evidence" value="ECO:0007669"/>
    <property type="project" value="UniProtKB-KW"/>
</dbReference>
<evidence type="ECO:0000256" key="3">
    <source>
        <dbReference type="ARBA" id="ARBA00023235"/>
    </source>
</evidence>
<proteinExistence type="inferred from homology"/>
<dbReference type="InterPro" id="IPR002942">
    <property type="entry name" value="S4_RNA-bd"/>
</dbReference>
<protein>
    <recommendedName>
        <fullName evidence="5">Pseudouridine synthase</fullName>
        <ecNumber evidence="5">5.4.99.-</ecNumber>
    </recommendedName>
</protein>
<dbReference type="PROSITE" id="PS50889">
    <property type="entry name" value="S4"/>
    <property type="match status" value="1"/>
</dbReference>
<dbReference type="GO" id="GO:0005829">
    <property type="term" value="C:cytosol"/>
    <property type="evidence" value="ECO:0007669"/>
    <property type="project" value="UniProtKB-ARBA"/>
</dbReference>
<comment type="similarity">
    <text evidence="1 5">Belongs to the pseudouridine synthase RsuA family.</text>
</comment>
<dbReference type="RefSeq" id="WP_022001201.1">
    <property type="nucleotide sequence ID" value="NZ_AP031432.1"/>
</dbReference>
<name>A0A2T3FM41_9FIRM</name>
<dbReference type="EC" id="5.4.99.-" evidence="5"/>
<dbReference type="CDD" id="cd00165">
    <property type="entry name" value="S4"/>
    <property type="match status" value="1"/>
</dbReference>
<dbReference type="AlphaFoldDB" id="A0A2T3FM41"/>
<accession>A0A2T3FM41</accession>
<dbReference type="Proteomes" id="UP000240974">
    <property type="component" value="Unassembled WGS sequence"/>
</dbReference>
<evidence type="ECO:0000256" key="1">
    <source>
        <dbReference type="ARBA" id="ARBA00008348"/>
    </source>
</evidence>
<dbReference type="SUPFAM" id="SSF55120">
    <property type="entry name" value="Pseudouridine synthase"/>
    <property type="match status" value="1"/>
</dbReference>
<dbReference type="Pfam" id="PF01479">
    <property type="entry name" value="S4"/>
    <property type="match status" value="1"/>
</dbReference>
<dbReference type="InterPro" id="IPR042092">
    <property type="entry name" value="PsdUridine_s_RsuA/RluB/E/F_cat"/>
</dbReference>
<dbReference type="InterPro" id="IPR020094">
    <property type="entry name" value="TruA/RsuA/RluB/E/F_N"/>
</dbReference>
<dbReference type="PANTHER" id="PTHR47683">
    <property type="entry name" value="PSEUDOURIDINE SYNTHASE FAMILY PROTEIN-RELATED"/>
    <property type="match status" value="1"/>
</dbReference>
<dbReference type="GO" id="GO:0000455">
    <property type="term" value="P:enzyme-directed rRNA pseudouridine synthesis"/>
    <property type="evidence" value="ECO:0007669"/>
    <property type="project" value="UniProtKB-ARBA"/>
</dbReference>
<evidence type="ECO:0000256" key="4">
    <source>
        <dbReference type="PROSITE-ProRule" id="PRU00182"/>
    </source>
</evidence>
<dbReference type="FunFam" id="3.10.290.10:FF:000003">
    <property type="entry name" value="Pseudouridine synthase"/>
    <property type="match status" value="1"/>
</dbReference>
<dbReference type="Gene3D" id="3.10.290.10">
    <property type="entry name" value="RNA-binding S4 domain"/>
    <property type="match status" value="1"/>
</dbReference>
<dbReference type="InterPro" id="IPR000748">
    <property type="entry name" value="PsdUridine_synth_RsuA/RluB/E/F"/>
</dbReference>
<evidence type="ECO:0000256" key="5">
    <source>
        <dbReference type="RuleBase" id="RU003887"/>
    </source>
</evidence>
<evidence type="ECO:0000256" key="2">
    <source>
        <dbReference type="ARBA" id="ARBA00022884"/>
    </source>
</evidence>
<dbReference type="InterPro" id="IPR006145">
    <property type="entry name" value="PsdUridine_synth_RsuA/RluA"/>
</dbReference>
<feature type="domain" description="RNA-binding S4" evidence="6">
    <location>
        <begin position="2"/>
        <end position="67"/>
    </location>
</feature>
<dbReference type="EMBL" id="PYLQ01000027">
    <property type="protein sequence ID" value="PST36341.1"/>
    <property type="molecule type" value="Genomic_DNA"/>
</dbReference>
<keyword evidence="2 4" id="KW-0694">RNA-binding</keyword>
<dbReference type="Gene3D" id="3.30.70.580">
    <property type="entry name" value="Pseudouridine synthase I, catalytic domain, N-terminal subdomain"/>
    <property type="match status" value="1"/>
</dbReference>
<dbReference type="Pfam" id="PF00849">
    <property type="entry name" value="PseudoU_synth_2"/>
    <property type="match status" value="1"/>
</dbReference>
<sequence length="239" mass="27424">MERLQKYIASSGYTSRRKAEDLIREGRVSVNGQVVTELGTKVKSGDVVLIDGEAIVGENKVYYLFYKPQGCVCTLDDEFDRPKVIDYFEEVEERIYPVGRLDFDTTGALIMSNDGDFANMIMHPRSHLEKIYEVTIKGLIKGEDLHHLEKGVYLEGKKTMPCKIKVTYKDMEHKTTVLKIKLYEGKNRQVKKMFESVGHPVKRLHRISVGCVNLKGLRPGEYRRLKPQEVKDLKKLVGK</sequence>
<dbReference type="Gene3D" id="3.30.70.1560">
    <property type="entry name" value="Alpha-L RNA-binding motif"/>
    <property type="match status" value="1"/>
</dbReference>